<sequence>MPDVLRGHSASGESSAERQRLLNTDLLQRFSKTIFPFFAASAMACDATAPDCTSLQRLCLPQWPVCRSSAIFCASCGCSQCE</sequence>
<name>A0AAW2H1G1_9HYME</name>
<dbReference type="EMBL" id="JADYXP020000001">
    <property type="protein sequence ID" value="KAL0133258.1"/>
    <property type="molecule type" value="Genomic_DNA"/>
</dbReference>
<dbReference type="Proteomes" id="UP001430953">
    <property type="component" value="Unassembled WGS sequence"/>
</dbReference>
<evidence type="ECO:0000313" key="1">
    <source>
        <dbReference type="EMBL" id="KAL0133258.1"/>
    </source>
</evidence>
<reference evidence="1 2" key="1">
    <citation type="submission" date="2023-03" db="EMBL/GenBank/DDBJ databases">
        <title>High recombination rates correlate with genetic variation in Cardiocondyla obscurior ants.</title>
        <authorList>
            <person name="Errbii M."/>
        </authorList>
    </citation>
    <scope>NUCLEOTIDE SEQUENCE [LARGE SCALE GENOMIC DNA]</scope>
    <source>
        <strain evidence="1">Alpha-2009</strain>
        <tissue evidence="1">Whole body</tissue>
    </source>
</reference>
<evidence type="ECO:0000313" key="2">
    <source>
        <dbReference type="Proteomes" id="UP001430953"/>
    </source>
</evidence>
<gene>
    <name evidence="1" type="ORF">PUN28_000795</name>
</gene>
<accession>A0AAW2H1G1</accession>
<organism evidence="1 2">
    <name type="scientific">Cardiocondyla obscurior</name>
    <dbReference type="NCBI Taxonomy" id="286306"/>
    <lineage>
        <taxon>Eukaryota</taxon>
        <taxon>Metazoa</taxon>
        <taxon>Ecdysozoa</taxon>
        <taxon>Arthropoda</taxon>
        <taxon>Hexapoda</taxon>
        <taxon>Insecta</taxon>
        <taxon>Pterygota</taxon>
        <taxon>Neoptera</taxon>
        <taxon>Endopterygota</taxon>
        <taxon>Hymenoptera</taxon>
        <taxon>Apocrita</taxon>
        <taxon>Aculeata</taxon>
        <taxon>Formicoidea</taxon>
        <taxon>Formicidae</taxon>
        <taxon>Myrmicinae</taxon>
        <taxon>Cardiocondyla</taxon>
    </lineage>
</organism>
<proteinExistence type="predicted"/>
<keyword evidence="2" id="KW-1185">Reference proteome</keyword>
<protein>
    <submittedName>
        <fullName evidence="1">Uncharacterized protein</fullName>
    </submittedName>
</protein>
<comment type="caution">
    <text evidence="1">The sequence shown here is derived from an EMBL/GenBank/DDBJ whole genome shotgun (WGS) entry which is preliminary data.</text>
</comment>
<dbReference type="AlphaFoldDB" id="A0AAW2H1G1"/>